<dbReference type="PANTHER" id="PTHR43880">
    <property type="entry name" value="ALCOHOL DEHYDROGENASE"/>
    <property type="match status" value="1"/>
</dbReference>
<dbReference type="SUPFAM" id="SSF51735">
    <property type="entry name" value="NAD(P)-binding Rossmann-fold domains"/>
    <property type="match status" value="1"/>
</dbReference>
<evidence type="ECO:0000256" key="3">
    <source>
        <dbReference type="ARBA" id="ARBA00022723"/>
    </source>
</evidence>
<dbReference type="InterPro" id="IPR002328">
    <property type="entry name" value="ADH_Zn_CS"/>
</dbReference>
<dbReference type="Pfam" id="PF08240">
    <property type="entry name" value="ADH_N"/>
    <property type="match status" value="1"/>
</dbReference>
<dbReference type="EMBL" id="CADCVI010000119">
    <property type="protein sequence ID" value="CAA9469756.1"/>
    <property type="molecule type" value="Genomic_DNA"/>
</dbReference>
<evidence type="ECO:0000256" key="5">
    <source>
        <dbReference type="ARBA" id="ARBA00023002"/>
    </source>
</evidence>
<dbReference type="SUPFAM" id="SSF50129">
    <property type="entry name" value="GroES-like"/>
    <property type="match status" value="2"/>
</dbReference>
<evidence type="ECO:0000256" key="1">
    <source>
        <dbReference type="ARBA" id="ARBA00001947"/>
    </source>
</evidence>
<keyword evidence="5 9" id="KW-0560">Oxidoreductase</keyword>
<dbReference type="InterPro" id="IPR020843">
    <property type="entry name" value="ER"/>
</dbReference>
<dbReference type="InterPro" id="IPR036291">
    <property type="entry name" value="NAD(P)-bd_dom_sf"/>
</dbReference>
<proteinExistence type="inferred from homology"/>
<reference evidence="9" key="1">
    <citation type="submission" date="2020-02" db="EMBL/GenBank/DDBJ databases">
        <authorList>
            <person name="Meier V. D."/>
        </authorList>
    </citation>
    <scope>NUCLEOTIDE SEQUENCE</scope>
    <source>
        <strain evidence="9">AVDCRST_MAG25</strain>
    </source>
</reference>
<dbReference type="NCBIfam" id="TIGR03989">
    <property type="entry name" value="Rxyl_3153"/>
    <property type="match status" value="1"/>
</dbReference>
<dbReference type="InterPro" id="IPR013154">
    <property type="entry name" value="ADH-like_N"/>
</dbReference>
<comment type="similarity">
    <text evidence="2 7">Belongs to the zinc-containing alcohol dehydrogenase family.</text>
</comment>
<dbReference type="Gene3D" id="3.40.50.720">
    <property type="entry name" value="NAD(P)-binding Rossmann-like Domain"/>
    <property type="match status" value="1"/>
</dbReference>
<dbReference type="InterPro" id="IPR013149">
    <property type="entry name" value="ADH-like_C"/>
</dbReference>
<name>A0A6J4RC07_9ACTN</name>
<dbReference type="CDD" id="cd08279">
    <property type="entry name" value="Zn_ADH_class_III"/>
    <property type="match status" value="1"/>
</dbReference>
<organism evidence="9">
    <name type="scientific">uncultured Rubrobacteraceae bacterium</name>
    <dbReference type="NCBI Taxonomy" id="349277"/>
    <lineage>
        <taxon>Bacteria</taxon>
        <taxon>Bacillati</taxon>
        <taxon>Actinomycetota</taxon>
        <taxon>Rubrobacteria</taxon>
        <taxon>Rubrobacterales</taxon>
        <taxon>Rubrobacteraceae</taxon>
        <taxon>environmental samples</taxon>
    </lineage>
</organism>
<protein>
    <submittedName>
        <fullName evidence="9">Nicotinoprotein alcohol dehydrogenase</fullName>
        <ecNumber evidence="9">1.1.99.-</ecNumber>
    </submittedName>
</protein>
<evidence type="ECO:0000259" key="8">
    <source>
        <dbReference type="SMART" id="SM00829"/>
    </source>
</evidence>
<dbReference type="GO" id="GO:0051903">
    <property type="term" value="F:S-(hydroxymethyl)glutathione dehydrogenase [NAD(P)+] activity"/>
    <property type="evidence" value="ECO:0007669"/>
    <property type="project" value="TreeGrafter"/>
</dbReference>
<evidence type="ECO:0000256" key="7">
    <source>
        <dbReference type="RuleBase" id="RU361277"/>
    </source>
</evidence>
<dbReference type="Gene3D" id="3.90.180.10">
    <property type="entry name" value="Medium-chain alcohol dehydrogenases, catalytic domain"/>
    <property type="match status" value="1"/>
</dbReference>
<dbReference type="PANTHER" id="PTHR43880:SF12">
    <property type="entry name" value="ALCOHOL DEHYDROGENASE CLASS-3"/>
    <property type="match status" value="1"/>
</dbReference>
<accession>A0A6J4RC07</accession>
<dbReference type="Pfam" id="PF00107">
    <property type="entry name" value="ADH_zinc_N"/>
    <property type="match status" value="1"/>
</dbReference>
<evidence type="ECO:0000313" key="9">
    <source>
        <dbReference type="EMBL" id="CAA9469756.1"/>
    </source>
</evidence>
<evidence type="ECO:0000256" key="4">
    <source>
        <dbReference type="ARBA" id="ARBA00022833"/>
    </source>
</evidence>
<sequence length="400" mass="42409">MKSRAAVIYGEGQEFKVEEIEVDDPSEGEVLIHIAASGLCHSDYHMVTGEWTGNLYYPMVGGHEGAGIVEKVGPGVTKVKPGDHVLLTFMPACGTCRFCSMGQSFICDRGAGLIAGPQMDGTFRMHNQGGQDLGQFCHISTLSEWTVAPQESVVPIPEYFDLEKICIVGCCVPTGFGSAVNSADVQPGETVVIIGIGGVGINAVQGAAVKGASQVIAVDLVDFKLEMAEELGATHTINANQQDPVERVLELTNGVGADKSIVTIDNVLPEHVGQAFRALRKGGRAVITGIARGDIGHIDVSPQELTMYAKEVIGTFYGHSPVHADLARYLDLYRVGKVKVDELTTRTYTLDEVNQGFQDMLDGKNIRGVVSYGWATGHDAEAGGPAFSAEGAVTGRDGEA</sequence>
<keyword evidence="6" id="KW-0520">NAD</keyword>
<gene>
    <name evidence="9" type="ORF">AVDCRST_MAG25-1951</name>
</gene>
<comment type="cofactor">
    <cofactor evidence="1 7">
        <name>Zn(2+)</name>
        <dbReference type="ChEBI" id="CHEBI:29105"/>
    </cofactor>
</comment>
<dbReference type="PROSITE" id="PS00059">
    <property type="entry name" value="ADH_ZINC"/>
    <property type="match status" value="1"/>
</dbReference>
<dbReference type="GO" id="GO:0046294">
    <property type="term" value="P:formaldehyde catabolic process"/>
    <property type="evidence" value="ECO:0007669"/>
    <property type="project" value="TreeGrafter"/>
</dbReference>
<feature type="domain" description="Enoyl reductase (ER)" evidence="8">
    <location>
        <begin position="12"/>
        <end position="370"/>
    </location>
</feature>
<dbReference type="GO" id="GO:0005829">
    <property type="term" value="C:cytosol"/>
    <property type="evidence" value="ECO:0007669"/>
    <property type="project" value="TreeGrafter"/>
</dbReference>
<dbReference type="InterPro" id="IPR023921">
    <property type="entry name" value="ADH_Zn_actinomycetes"/>
</dbReference>
<dbReference type="SMART" id="SM00829">
    <property type="entry name" value="PKS_ER"/>
    <property type="match status" value="1"/>
</dbReference>
<keyword evidence="3 7" id="KW-0479">Metal-binding</keyword>
<dbReference type="FunFam" id="3.40.50.720:FF:000003">
    <property type="entry name" value="S-(hydroxymethyl)glutathione dehydrogenase"/>
    <property type="match status" value="1"/>
</dbReference>
<evidence type="ECO:0000256" key="2">
    <source>
        <dbReference type="ARBA" id="ARBA00008072"/>
    </source>
</evidence>
<dbReference type="AlphaFoldDB" id="A0A6J4RC07"/>
<dbReference type="EC" id="1.1.99.-" evidence="9"/>
<dbReference type="InterPro" id="IPR011032">
    <property type="entry name" value="GroES-like_sf"/>
</dbReference>
<keyword evidence="4 7" id="KW-0862">Zinc</keyword>
<evidence type="ECO:0000256" key="6">
    <source>
        <dbReference type="ARBA" id="ARBA00023027"/>
    </source>
</evidence>
<dbReference type="GO" id="GO:0008270">
    <property type="term" value="F:zinc ion binding"/>
    <property type="evidence" value="ECO:0007669"/>
    <property type="project" value="InterPro"/>
</dbReference>